<keyword evidence="5" id="KW-0677">Repeat</keyword>
<proteinExistence type="predicted"/>
<reference evidence="10 11" key="1">
    <citation type="journal article" date="2024" name="bioRxiv">
        <title>A reference genome for Trichogramma kaykai: A tiny desert-dwelling parasitoid wasp with competing sex-ratio distorters.</title>
        <authorList>
            <person name="Culotta J."/>
            <person name="Lindsey A.R."/>
        </authorList>
    </citation>
    <scope>NUCLEOTIDE SEQUENCE [LARGE SCALE GENOMIC DNA]</scope>
    <source>
        <strain evidence="10 11">KSX58</strain>
    </source>
</reference>
<sequence length="497" mass="55899">MIEFKRTNARSFQKPVPEALQDVSYIKNFKSTTLIKETGPIDYISVSPVEPHYFAVTSSTCVQIFNPVTKLVSQKLNKFKSNVYGGSFRKDGRLICVGSEESTVKLFDIFTKNSLRIFEGHTAPVHRTFFTMDGLHIISFCDDKSSILWDISTATKIMTFDQDHSDYIRAGAVSPISPHIFVSGGYDKIINMYDTRVEKKVFSVSHDAAVESIVFTPTGGSFLSAGGTEIRLYDCLSKGKVLSRITQHNKTVTSIALSSSGHKILSGSLDRHVKMHDAASFKTNHSVEYSNSITSLAISQDDKMLVVGMVDGMISIKEQKIAENDVNASVIPEKENNIKTPAVPASEKIVNTEKEILAKYDQFLRKFQYSKALDVVMQTYTVNRYPHVSVALIRNLIRRNGLRQALIGRDVRNLNNIVKFCLRHFTNMKFGRVLQHCLDILLDVVEERIEENSLESRSMFKTMIKRIEEEILIAKSLLELRGVLESIKLTAETSKST</sequence>
<dbReference type="SUPFAM" id="SSF50978">
    <property type="entry name" value="WD40 repeat-like"/>
    <property type="match status" value="1"/>
</dbReference>
<dbReference type="InterPro" id="IPR001680">
    <property type="entry name" value="WD40_rpt"/>
</dbReference>
<dbReference type="InterPro" id="IPR015943">
    <property type="entry name" value="WD40/YVTN_repeat-like_dom_sf"/>
</dbReference>
<name>A0ABD2X5S2_9HYME</name>
<organism evidence="10 11">
    <name type="scientific">Trichogramma kaykai</name>
    <dbReference type="NCBI Taxonomy" id="54128"/>
    <lineage>
        <taxon>Eukaryota</taxon>
        <taxon>Metazoa</taxon>
        <taxon>Ecdysozoa</taxon>
        <taxon>Arthropoda</taxon>
        <taxon>Hexapoda</taxon>
        <taxon>Insecta</taxon>
        <taxon>Pterygota</taxon>
        <taxon>Neoptera</taxon>
        <taxon>Endopterygota</taxon>
        <taxon>Hymenoptera</taxon>
        <taxon>Apocrita</taxon>
        <taxon>Proctotrupomorpha</taxon>
        <taxon>Chalcidoidea</taxon>
        <taxon>Trichogrammatidae</taxon>
        <taxon>Trichogramma</taxon>
    </lineage>
</organism>
<dbReference type="Gene3D" id="2.130.10.10">
    <property type="entry name" value="YVTN repeat-like/Quinoprotein amine dehydrogenase"/>
    <property type="match status" value="2"/>
</dbReference>
<accession>A0ABD2X5S2</accession>
<dbReference type="Proteomes" id="UP001627154">
    <property type="component" value="Unassembled WGS sequence"/>
</dbReference>
<dbReference type="GO" id="GO:0006364">
    <property type="term" value="P:rRNA processing"/>
    <property type="evidence" value="ECO:0007669"/>
    <property type="project" value="UniProtKB-KW"/>
</dbReference>
<evidence type="ECO:0000256" key="5">
    <source>
        <dbReference type="ARBA" id="ARBA00022737"/>
    </source>
</evidence>
<comment type="caution">
    <text evidence="10">The sequence shown here is derived from an EMBL/GenBank/DDBJ whole genome shotgun (WGS) entry which is preliminary data.</text>
</comment>
<evidence type="ECO:0000256" key="2">
    <source>
        <dbReference type="ARBA" id="ARBA00018260"/>
    </source>
</evidence>
<protein>
    <recommendedName>
        <fullName evidence="2">U3 small nucleolar RNA-associated protein 15 homolog</fullName>
    </recommendedName>
</protein>
<evidence type="ECO:0000256" key="4">
    <source>
        <dbReference type="ARBA" id="ARBA00022574"/>
    </source>
</evidence>
<dbReference type="PROSITE" id="PS50082">
    <property type="entry name" value="WD_REPEATS_2"/>
    <property type="match status" value="2"/>
</dbReference>
<dbReference type="InterPro" id="IPR018983">
    <property type="entry name" value="U3_snoRNA-assocProt_15_C"/>
</dbReference>
<evidence type="ECO:0000256" key="3">
    <source>
        <dbReference type="ARBA" id="ARBA00022552"/>
    </source>
</evidence>
<dbReference type="AlphaFoldDB" id="A0ABD2X5S2"/>
<evidence type="ECO:0000256" key="6">
    <source>
        <dbReference type="ARBA" id="ARBA00023242"/>
    </source>
</evidence>
<feature type="domain" description="U3 small nucleolar RNA-associated protein 15 C-terminal" evidence="9">
    <location>
        <begin position="350"/>
        <end position="487"/>
    </location>
</feature>
<dbReference type="GO" id="GO:0005730">
    <property type="term" value="C:nucleolus"/>
    <property type="evidence" value="ECO:0007669"/>
    <property type="project" value="UniProtKB-SubCell"/>
</dbReference>
<dbReference type="Pfam" id="PF09384">
    <property type="entry name" value="UTP15_C"/>
    <property type="match status" value="1"/>
</dbReference>
<keyword evidence="4 8" id="KW-0853">WD repeat</keyword>
<feature type="repeat" description="WD" evidence="8">
    <location>
        <begin position="245"/>
        <end position="286"/>
    </location>
</feature>
<dbReference type="InterPro" id="IPR036322">
    <property type="entry name" value="WD40_repeat_dom_sf"/>
</dbReference>
<comment type="subcellular location">
    <subcellularLocation>
        <location evidence="1">Nucleus</location>
        <location evidence="1">Nucleolus</location>
    </subcellularLocation>
</comment>
<comment type="function">
    <text evidence="7">Ribosome biogenesis factor. Involved in nucleolar processing of pre-18S ribosomal RNA. Required for optimal pre-ribosomal RNA transcription by RNA polymerase I. Part of the small subunit (SSU) processome, first precursor of the small eukaryotic ribosomal subunit. During the assembly of the SSU processome in the nucleolus, many ribosome biogenesis factors, an RNA chaperone and ribosomal proteins associate with the nascent pre-rRNA and work in concert to generate RNA folding, modifications, rearrangements and cleavage as well as targeted degradation of pre-ribosomal RNA by the RNA exosome.</text>
</comment>
<dbReference type="PANTHER" id="PTHR19924">
    <property type="entry name" value="UTP15 U3 SMALL NUCLEOLAR RNA-ASSOCIATED PROTEIN 15 FAMILY MEMBER"/>
    <property type="match status" value="1"/>
</dbReference>
<evidence type="ECO:0000256" key="7">
    <source>
        <dbReference type="ARBA" id="ARBA00045437"/>
    </source>
</evidence>
<evidence type="ECO:0000256" key="1">
    <source>
        <dbReference type="ARBA" id="ARBA00004604"/>
    </source>
</evidence>
<evidence type="ECO:0000313" key="10">
    <source>
        <dbReference type="EMBL" id="KAL3400455.1"/>
    </source>
</evidence>
<keyword evidence="11" id="KW-1185">Reference proteome</keyword>
<keyword evidence="6" id="KW-0539">Nucleus</keyword>
<dbReference type="EMBL" id="JBJJXI010000051">
    <property type="protein sequence ID" value="KAL3400455.1"/>
    <property type="molecule type" value="Genomic_DNA"/>
</dbReference>
<evidence type="ECO:0000259" key="9">
    <source>
        <dbReference type="Pfam" id="PF09384"/>
    </source>
</evidence>
<dbReference type="Pfam" id="PF00400">
    <property type="entry name" value="WD40"/>
    <property type="match status" value="4"/>
</dbReference>
<dbReference type="PANTHER" id="PTHR19924:SF26">
    <property type="entry name" value="U3 SMALL NUCLEOLAR RNA-ASSOCIATED PROTEIN 15 HOMOLOG"/>
    <property type="match status" value="1"/>
</dbReference>
<keyword evidence="3" id="KW-0698">rRNA processing</keyword>
<gene>
    <name evidence="10" type="ORF">TKK_006312</name>
</gene>
<evidence type="ECO:0000256" key="8">
    <source>
        <dbReference type="PROSITE-ProRule" id="PRU00221"/>
    </source>
</evidence>
<dbReference type="SMART" id="SM00320">
    <property type="entry name" value="WD40"/>
    <property type="match status" value="7"/>
</dbReference>
<dbReference type="CDD" id="cd00200">
    <property type="entry name" value="WD40"/>
    <property type="match status" value="1"/>
</dbReference>
<evidence type="ECO:0000313" key="11">
    <source>
        <dbReference type="Proteomes" id="UP001627154"/>
    </source>
</evidence>
<feature type="repeat" description="WD" evidence="8">
    <location>
        <begin position="118"/>
        <end position="159"/>
    </location>
</feature>